<evidence type="ECO:0000259" key="3">
    <source>
        <dbReference type="PROSITE" id="PS50405"/>
    </source>
</evidence>
<reference evidence="4 5" key="1">
    <citation type="submission" date="2018-06" db="EMBL/GenBank/DDBJ databases">
        <authorList>
            <consortium name="Pathogen Informatics"/>
            <person name="Doyle S."/>
        </authorList>
    </citation>
    <scope>NUCLEOTIDE SEQUENCE [LARGE SCALE GENOMIC DNA]</scope>
    <source>
        <strain evidence="4 5">NCTC10295</strain>
    </source>
</reference>
<keyword evidence="5" id="KW-1185">Reference proteome</keyword>
<dbReference type="GO" id="GO:0004364">
    <property type="term" value="F:glutathione transferase activity"/>
    <property type="evidence" value="ECO:0007669"/>
    <property type="project" value="TreeGrafter"/>
</dbReference>
<dbReference type="Pfam" id="PF13410">
    <property type="entry name" value="GST_C_2"/>
    <property type="match status" value="1"/>
</dbReference>
<dbReference type="PANTHER" id="PTHR42673">
    <property type="entry name" value="MALEYLACETOACETATE ISOMERASE"/>
    <property type="match status" value="1"/>
</dbReference>
<dbReference type="InterPro" id="IPR004045">
    <property type="entry name" value="Glutathione_S-Trfase_N"/>
</dbReference>
<evidence type="ECO:0000313" key="5">
    <source>
        <dbReference type="Proteomes" id="UP000254651"/>
    </source>
</evidence>
<dbReference type="AlphaFoldDB" id="A0A378UIH8"/>
<dbReference type="SFLD" id="SFLDS00019">
    <property type="entry name" value="Glutathione_Transferase_(cytos"/>
    <property type="match status" value="1"/>
</dbReference>
<dbReference type="InterPro" id="IPR040079">
    <property type="entry name" value="Glutathione_S-Trfase"/>
</dbReference>
<dbReference type="PANTHER" id="PTHR42673:SF4">
    <property type="entry name" value="MALEYLACETOACETATE ISOMERASE"/>
    <property type="match status" value="1"/>
</dbReference>
<accession>A0A378UIH8</accession>
<gene>
    <name evidence="4" type="primary">sspA_2</name>
    <name evidence="4" type="ORF">NCTC10295_01954</name>
</gene>
<dbReference type="GO" id="GO:0005737">
    <property type="term" value="C:cytoplasm"/>
    <property type="evidence" value="ECO:0007669"/>
    <property type="project" value="InterPro"/>
</dbReference>
<dbReference type="PROSITE" id="PS50405">
    <property type="entry name" value="GST_CTER"/>
    <property type="match status" value="1"/>
</dbReference>
<protein>
    <submittedName>
        <fullName evidence="4">RegF</fullName>
    </submittedName>
</protein>
<evidence type="ECO:0000256" key="1">
    <source>
        <dbReference type="ARBA" id="ARBA00010007"/>
    </source>
</evidence>
<dbReference type="Proteomes" id="UP000254651">
    <property type="component" value="Unassembled WGS sequence"/>
</dbReference>
<dbReference type="Gene3D" id="1.20.1050.10">
    <property type="match status" value="1"/>
</dbReference>
<organism evidence="4 5">
    <name type="scientific">Bergeriella denitrificans</name>
    <name type="common">Neisseria denitrificans</name>
    <dbReference type="NCBI Taxonomy" id="494"/>
    <lineage>
        <taxon>Bacteria</taxon>
        <taxon>Pseudomonadati</taxon>
        <taxon>Pseudomonadota</taxon>
        <taxon>Betaproteobacteria</taxon>
        <taxon>Neisseriales</taxon>
        <taxon>Neisseriaceae</taxon>
        <taxon>Bergeriella</taxon>
    </lineage>
</organism>
<dbReference type="PROSITE" id="PS50404">
    <property type="entry name" value="GST_NTER"/>
    <property type="match status" value="1"/>
</dbReference>
<dbReference type="InterPro" id="IPR010987">
    <property type="entry name" value="Glutathione-S-Trfase_C-like"/>
</dbReference>
<dbReference type="CDD" id="cd03191">
    <property type="entry name" value="GST_C_Zeta"/>
    <property type="match status" value="1"/>
</dbReference>
<dbReference type="SUPFAM" id="SSF47616">
    <property type="entry name" value="GST C-terminal domain-like"/>
    <property type="match status" value="1"/>
</dbReference>
<dbReference type="NCBIfam" id="TIGR01262">
    <property type="entry name" value="maiA"/>
    <property type="match status" value="1"/>
</dbReference>
<dbReference type="CDD" id="cd03042">
    <property type="entry name" value="GST_N_Zeta"/>
    <property type="match status" value="1"/>
</dbReference>
<dbReference type="InterPro" id="IPR034333">
    <property type="entry name" value="GST_Zeta_N"/>
</dbReference>
<dbReference type="InterPro" id="IPR036282">
    <property type="entry name" value="Glutathione-S-Trfase_C_sf"/>
</dbReference>
<dbReference type="GO" id="GO:0016034">
    <property type="term" value="F:maleylacetoacetate isomerase activity"/>
    <property type="evidence" value="ECO:0007669"/>
    <property type="project" value="TreeGrafter"/>
</dbReference>
<comment type="similarity">
    <text evidence="1">Belongs to the GST superfamily. Zeta family.</text>
</comment>
<feature type="domain" description="GST C-terminal" evidence="3">
    <location>
        <begin position="85"/>
        <end position="210"/>
    </location>
</feature>
<dbReference type="InterPro" id="IPR005955">
    <property type="entry name" value="GST_Zeta"/>
</dbReference>
<dbReference type="GO" id="GO:0006749">
    <property type="term" value="P:glutathione metabolic process"/>
    <property type="evidence" value="ECO:0007669"/>
    <property type="project" value="TreeGrafter"/>
</dbReference>
<evidence type="ECO:0000313" key="4">
    <source>
        <dbReference type="EMBL" id="STZ77147.1"/>
    </source>
</evidence>
<dbReference type="InterPro" id="IPR034330">
    <property type="entry name" value="GST_Zeta_C"/>
</dbReference>
<dbReference type="FunFam" id="1.20.1050.10:FF:000017">
    <property type="entry name" value="Maleylacetoacetate isomerase"/>
    <property type="match status" value="1"/>
</dbReference>
<proteinExistence type="inferred from homology"/>
<sequence length="212" mass="23663">MKLYGFFNSSASYRVRIALNLKGIDAEHAGVNIRSGAHRDEAYTGINPAALVPALDDDGFRLGQSLAIIDYLDRKYPQPQLIPDEPQLRARVWEFSTLIACDLHPLNNLRVLRYLQQDLGLDEAQKNQWYAHWISDGLSKAETLLRQHGGGAWCFGDAPTLADCCLIPQLANARRMQCDLSPYPTLTRIEAHALAHPAFRSAAPEHQPDFSA</sequence>
<dbReference type="RefSeq" id="WP_066080450.1">
    <property type="nucleotide sequence ID" value="NZ_CP181246.1"/>
</dbReference>
<dbReference type="SFLD" id="SFLDG00358">
    <property type="entry name" value="Main_(cytGST)"/>
    <property type="match status" value="1"/>
</dbReference>
<dbReference type="InterPro" id="IPR036249">
    <property type="entry name" value="Thioredoxin-like_sf"/>
</dbReference>
<evidence type="ECO:0000259" key="2">
    <source>
        <dbReference type="PROSITE" id="PS50404"/>
    </source>
</evidence>
<dbReference type="EMBL" id="UGQS01000002">
    <property type="protein sequence ID" value="STZ77147.1"/>
    <property type="molecule type" value="Genomic_DNA"/>
</dbReference>
<dbReference type="SUPFAM" id="SSF52833">
    <property type="entry name" value="Thioredoxin-like"/>
    <property type="match status" value="1"/>
</dbReference>
<feature type="domain" description="GST N-terminal" evidence="2">
    <location>
        <begin position="1"/>
        <end position="80"/>
    </location>
</feature>
<dbReference type="Gene3D" id="3.40.30.10">
    <property type="entry name" value="Glutaredoxin"/>
    <property type="match status" value="1"/>
</dbReference>
<dbReference type="Pfam" id="PF13417">
    <property type="entry name" value="GST_N_3"/>
    <property type="match status" value="1"/>
</dbReference>
<dbReference type="GO" id="GO:0006559">
    <property type="term" value="P:L-phenylalanine catabolic process"/>
    <property type="evidence" value="ECO:0007669"/>
    <property type="project" value="TreeGrafter"/>
</dbReference>
<name>A0A378UIH8_BERDE</name>